<dbReference type="EMBL" id="AFYH01145556">
    <property type="status" value="NOT_ANNOTATED_CDS"/>
    <property type="molecule type" value="Genomic_DNA"/>
</dbReference>
<feature type="compositionally biased region" description="Polar residues" evidence="7">
    <location>
        <begin position="203"/>
        <end position="224"/>
    </location>
</feature>
<comment type="subcellular location">
    <subcellularLocation>
        <location evidence="1">Nucleus</location>
    </subcellularLocation>
</comment>
<dbReference type="PANTHER" id="PTHR12801">
    <property type="entry name" value="RNA EXONUCLEASE REXO1 / RECO3 FAMILY MEMBER-RELATED"/>
    <property type="match status" value="1"/>
</dbReference>
<feature type="region of interest" description="Disordered" evidence="7">
    <location>
        <begin position="307"/>
        <end position="454"/>
    </location>
</feature>
<keyword evidence="11" id="KW-1185">Reference proteome</keyword>
<dbReference type="InterPro" id="IPR047021">
    <property type="entry name" value="REXO1/3/4-like"/>
</dbReference>
<dbReference type="OMA" id="GIFSVDC"/>
<feature type="region of interest" description="Disordered" evidence="7">
    <location>
        <begin position="186"/>
        <end position="225"/>
    </location>
</feature>
<reference evidence="10" key="3">
    <citation type="submission" date="2025-09" db="UniProtKB">
        <authorList>
            <consortium name="Ensembl"/>
        </authorList>
    </citation>
    <scope>IDENTIFICATION</scope>
</reference>
<dbReference type="SMART" id="SM00479">
    <property type="entry name" value="EXOIII"/>
    <property type="match status" value="1"/>
</dbReference>
<dbReference type="Proteomes" id="UP000008672">
    <property type="component" value="Unassembled WGS sequence"/>
</dbReference>
<proteinExistence type="inferred from homology"/>
<evidence type="ECO:0000313" key="11">
    <source>
        <dbReference type="Proteomes" id="UP000008672"/>
    </source>
</evidence>
<keyword evidence="8" id="KW-0812">Transmembrane</keyword>
<reference evidence="11" key="1">
    <citation type="submission" date="2011-08" db="EMBL/GenBank/DDBJ databases">
        <title>The draft genome of Latimeria chalumnae.</title>
        <authorList>
            <person name="Di Palma F."/>
            <person name="Alfoldi J."/>
            <person name="Johnson J."/>
            <person name="Berlin A."/>
            <person name="Gnerre S."/>
            <person name="Jaffe D."/>
            <person name="MacCallum I."/>
            <person name="Young S."/>
            <person name="Walker B.J."/>
            <person name="Lander E."/>
            <person name="Lindblad-Toh K."/>
        </authorList>
    </citation>
    <scope>NUCLEOTIDE SEQUENCE [LARGE SCALE GENOMIC DNA]</scope>
    <source>
        <strain evidence="11">Wild caught</strain>
    </source>
</reference>
<organism evidence="10 11">
    <name type="scientific">Latimeria chalumnae</name>
    <name type="common">Coelacanth</name>
    <dbReference type="NCBI Taxonomy" id="7897"/>
    <lineage>
        <taxon>Eukaryota</taxon>
        <taxon>Metazoa</taxon>
        <taxon>Chordata</taxon>
        <taxon>Craniata</taxon>
        <taxon>Vertebrata</taxon>
        <taxon>Euteleostomi</taxon>
        <taxon>Coelacanthiformes</taxon>
        <taxon>Coelacanthidae</taxon>
        <taxon>Latimeria</taxon>
    </lineage>
</organism>
<dbReference type="GO" id="GO:0005634">
    <property type="term" value="C:nucleus"/>
    <property type="evidence" value="ECO:0007669"/>
    <property type="project" value="UniProtKB-SubCell"/>
</dbReference>
<keyword evidence="4" id="KW-0378">Hydrolase</keyword>
<evidence type="ECO:0000256" key="5">
    <source>
        <dbReference type="ARBA" id="ARBA00022839"/>
    </source>
</evidence>
<dbReference type="InterPro" id="IPR036397">
    <property type="entry name" value="RNaseH_sf"/>
</dbReference>
<evidence type="ECO:0000256" key="7">
    <source>
        <dbReference type="SAM" id="MobiDB-lite"/>
    </source>
</evidence>
<accession>I6L4N6</accession>
<name>I6L4N6_LATCH</name>
<dbReference type="AlphaFoldDB" id="I6L4N6"/>
<keyword evidence="5" id="KW-0269">Exonuclease</keyword>
<dbReference type="Pfam" id="PF15870">
    <property type="entry name" value="EloA-BP1"/>
    <property type="match status" value="1"/>
</dbReference>
<keyword evidence="3" id="KW-0540">Nuclease</keyword>
<protein>
    <recommendedName>
        <fullName evidence="9">Exonuclease domain-containing protein</fullName>
    </recommendedName>
</protein>
<feature type="compositionally biased region" description="Basic residues" evidence="7">
    <location>
        <begin position="315"/>
        <end position="325"/>
    </location>
</feature>
<dbReference type="InterPro" id="IPR013520">
    <property type="entry name" value="Ribonucl_H"/>
</dbReference>
<evidence type="ECO:0000256" key="8">
    <source>
        <dbReference type="SAM" id="Phobius"/>
    </source>
</evidence>
<feature type="transmembrane region" description="Helical" evidence="8">
    <location>
        <begin position="21"/>
        <end position="39"/>
    </location>
</feature>
<dbReference type="PANTHER" id="PTHR12801:SF152">
    <property type="entry name" value="EXONUCLEASE DOMAIN-CONTAINING PROTEIN"/>
    <property type="match status" value="1"/>
</dbReference>
<reference evidence="10" key="2">
    <citation type="submission" date="2025-08" db="UniProtKB">
        <authorList>
            <consortium name="Ensembl"/>
        </authorList>
    </citation>
    <scope>IDENTIFICATION</scope>
</reference>
<feature type="compositionally biased region" description="Polar residues" evidence="7">
    <location>
        <begin position="395"/>
        <end position="412"/>
    </location>
</feature>
<evidence type="ECO:0000256" key="3">
    <source>
        <dbReference type="ARBA" id="ARBA00022722"/>
    </source>
</evidence>
<dbReference type="HOGENOM" id="CLU_006810_2_0_1"/>
<dbReference type="STRING" id="7897.ENSLACP00000010628"/>
<dbReference type="FunFam" id="3.30.420.10:FF:000021">
    <property type="entry name" value="RNA exonuclease 1 homolog"/>
    <property type="match status" value="1"/>
</dbReference>
<keyword evidence="6" id="KW-0539">Nucleus</keyword>
<dbReference type="EMBL" id="AFYH01145554">
    <property type="status" value="NOT_ANNOTATED_CDS"/>
    <property type="molecule type" value="Genomic_DNA"/>
</dbReference>
<dbReference type="EMBL" id="AFYH01145555">
    <property type="status" value="NOT_ANNOTATED_CDS"/>
    <property type="molecule type" value="Genomic_DNA"/>
</dbReference>
<dbReference type="GO" id="GO:0003676">
    <property type="term" value="F:nucleic acid binding"/>
    <property type="evidence" value="ECO:0007669"/>
    <property type="project" value="InterPro"/>
</dbReference>
<dbReference type="InterPro" id="IPR012337">
    <property type="entry name" value="RNaseH-like_sf"/>
</dbReference>
<feature type="compositionally biased region" description="Basic and acidic residues" evidence="7">
    <location>
        <begin position="326"/>
        <end position="337"/>
    </location>
</feature>
<evidence type="ECO:0000256" key="2">
    <source>
        <dbReference type="ARBA" id="ARBA00006357"/>
    </source>
</evidence>
<sequence>MLKGQESSIKGLYFARVYTRVLFFFCFFGFFWVVLFPHVCVEADPNLTAFPMLRCVGFFSDLDCPFWGACERPHCQYGHGRSQQGSTRESGKRVVGQVHDSCTLEHLKGRTPKPFTEPTEVPISSQLDAGIAELEQINKAIEVVKTEVEQEQKKLLQYKHLVQHETSEVSDVSKVTKVDIHPFDQTQALNSEQNPEPIESNDCIPSTNSKQPSSKGTGVSSETSGKYVIDHSCPMTDLEYDPLLNYSAGLMNKIPTKDVSEQKQGIKKIKEHLLKDKREPPSKRARCSQTIKLEIKLQESDDDVLVIDAPPLTNHPRKNRASRKLPNKEKSDGKESYLHSTCEGLFEKPATEKPLENSGTDGAPKEASCFSTHSPSNDSKEVRKSLLIEKESEKMQTSLHGSSEYLKTNASRMENRCGNEKKNESSPEKELKASFRSHSHIGESQQKPKTEEPKSRIRGMYKNVSWRADEAQVKSKSQSDGMKLTKTVESQENDETKVLPKLQLIEKQDSKDLAFSLREGTPAESKNLNTRQMERNASGCGSHKETGTLNGPTVCMDVKANDVIILNSSEEEMENLGQDVDLSESDSDSDPMDECRRIFYEFAAAEAQDKERNDKQVVVEDNPEIEMSEFKKMPSLIPGQKKRIAHAAKYNVKSSSRQILVPYREAAPCQACPSRILQVQQQAIQLTAAIKSGQAFVATTGQKKATTTAELSNTQLYNVGKTVHLNLTRRNSIACSSSSNSYIMVQGGNVTGMTSKTGTAALRVAPVLAVKESGHRKCALSAEGGAKVPHDVRQRYVNLFVEEYLKFSSTVQEAFNKAWSEEKAVYNRSGSKIMYLNIAINTLKKMRDRGSQSSTVISPSHGIGETAGNFSRKLQEEKIGFSGSELYRLLTDYVLTEEQLRENGYPHPHPEKPGTAVLLNGVPKRNVGDSLKRVCCRCGETYYSVTSKGKHVRKEECSYHWGRVLRQKVPGGVDTRYSCCEGLVGTPGCQVAKLHVHDGRKENLDGFMKTFKKQPPIDRNCGVFGVDCEMCYTTQGLELTRVTVVDSSLQVVYDVFVKPDSEVIDYNTRYSGVTEKDLLNTTSSIRDVQAVLLNMFNADTILIGHSLESDLIALKLLHSTIIDTSLVFPHRLGLPYKRTLRNLMADYLRRIIQDHVGGHDSRQDAAACMELMLWKIKEDNKGKRW</sequence>
<evidence type="ECO:0000256" key="4">
    <source>
        <dbReference type="ARBA" id="ARBA00022801"/>
    </source>
</evidence>
<keyword evidence="8" id="KW-1133">Transmembrane helix</keyword>
<dbReference type="CDD" id="cd06145">
    <property type="entry name" value="REX1_like"/>
    <property type="match status" value="1"/>
</dbReference>
<evidence type="ECO:0000256" key="1">
    <source>
        <dbReference type="ARBA" id="ARBA00004123"/>
    </source>
</evidence>
<feature type="domain" description="Exonuclease" evidence="9">
    <location>
        <begin position="1022"/>
        <end position="1181"/>
    </location>
</feature>
<gene>
    <name evidence="10" type="primary">LOC102357993</name>
</gene>
<feature type="compositionally biased region" description="Basic and acidic residues" evidence="7">
    <location>
        <begin position="378"/>
        <end position="394"/>
    </location>
</feature>
<feature type="compositionally biased region" description="Basic and acidic residues" evidence="7">
    <location>
        <begin position="413"/>
        <end position="433"/>
    </location>
</feature>
<dbReference type="GO" id="GO:0004527">
    <property type="term" value="F:exonuclease activity"/>
    <property type="evidence" value="ECO:0007669"/>
    <property type="project" value="UniProtKB-KW"/>
</dbReference>
<dbReference type="Ensembl" id="ENSLACT00000010707.2">
    <property type="protein sequence ID" value="ENSLACP00000010628.2"/>
    <property type="gene ID" value="ENSLACG00000009067.2"/>
</dbReference>
<comment type="similarity">
    <text evidence="2">Belongs to the REXO1/REXO3 family.</text>
</comment>
<dbReference type="InParanoid" id="I6L4N6"/>
<dbReference type="SUPFAM" id="SSF53098">
    <property type="entry name" value="Ribonuclease H-like"/>
    <property type="match status" value="1"/>
</dbReference>
<evidence type="ECO:0000313" key="10">
    <source>
        <dbReference type="Ensembl" id="ENSLACP00000010628.2"/>
    </source>
</evidence>
<dbReference type="GeneTree" id="ENSGT00940000165347"/>
<evidence type="ECO:0000256" key="6">
    <source>
        <dbReference type="ARBA" id="ARBA00023242"/>
    </source>
</evidence>
<dbReference type="eggNOG" id="KOG2248">
    <property type="taxonomic scope" value="Eukaryota"/>
</dbReference>
<feature type="compositionally biased region" description="Basic and acidic residues" evidence="7">
    <location>
        <begin position="345"/>
        <end position="355"/>
    </location>
</feature>
<dbReference type="EMBL" id="AFYH01145553">
    <property type="status" value="NOT_ANNOTATED_CDS"/>
    <property type="molecule type" value="Genomic_DNA"/>
</dbReference>
<dbReference type="Gene3D" id="3.30.420.10">
    <property type="entry name" value="Ribonuclease H-like superfamily/Ribonuclease H"/>
    <property type="match status" value="1"/>
</dbReference>
<evidence type="ECO:0000259" key="9">
    <source>
        <dbReference type="SMART" id="SM00479"/>
    </source>
</evidence>
<keyword evidence="8" id="KW-0472">Membrane</keyword>
<dbReference type="InterPro" id="IPR031736">
    <property type="entry name" value="REXO1-like_dom"/>
</dbReference>
<dbReference type="InterPro" id="IPR034922">
    <property type="entry name" value="REX1-like_exo"/>
</dbReference>